<dbReference type="InterPro" id="IPR016040">
    <property type="entry name" value="NAD(P)-bd_dom"/>
</dbReference>
<gene>
    <name evidence="10" type="ORF">R0137_12625</name>
</gene>
<dbReference type="SUPFAM" id="SSF51735">
    <property type="entry name" value="NAD(P)-binding Rossmann-fold domains"/>
    <property type="match status" value="1"/>
</dbReference>
<keyword evidence="3" id="KW-0809">Transit peptide</keyword>
<dbReference type="PANTHER" id="PTHR47378:SF1">
    <property type="entry name" value="DIVINYL CHLOROPHYLLIDE A 8-VINYL-REDUCTASE, CHLOROPLASTIC"/>
    <property type="match status" value="1"/>
</dbReference>
<keyword evidence="4" id="KW-0560">Oxidoreductase</keyword>
<sequence length="316" mass="34294">MGSRVARELLQHDYAVICPVRDSQTVAAKALDAFAASNNRGRLTLCPVNLQDSADLNDALKAFQVDSIVSCIASRSGGVKDSHAVDYLANHALLEWALGNNVRHFTLLSAICIQKPRLAFQFAKLKFENELAASGIAYTSVRATAFFKSLSGQLKRVREGKPFLMFGDGTLTRCKPIAEADLATFIRLSLESKNLRGIQAIGGPGPAITPLEQAQLLAQVTEQPLRTRSISPKLLKAIAAILGVPARLSQRLADKAEFARIGHYYATESMLLWNAATESYDADATPEFGTITLEESYRAQLAGIEDQGLGDQAVFR</sequence>
<dbReference type="InterPro" id="IPR044201">
    <property type="entry name" value="DVR-like"/>
</dbReference>
<evidence type="ECO:0000313" key="10">
    <source>
        <dbReference type="EMBL" id="WOJ98659.1"/>
    </source>
</evidence>
<comment type="pathway">
    <text evidence="1">Porphyrin-containing compound metabolism; chlorophyll biosynthesis.</text>
</comment>
<evidence type="ECO:0000256" key="1">
    <source>
        <dbReference type="ARBA" id="ARBA00005173"/>
    </source>
</evidence>
<dbReference type="PANTHER" id="PTHR47378">
    <property type="entry name" value="DIVINYL CHLOROPHYLLIDE A 8-VINYL-REDUCTASE, CHLOROPLASTIC"/>
    <property type="match status" value="1"/>
</dbReference>
<comment type="catalytic activity">
    <reaction evidence="8">
        <text>protochlorophyllide a + NADP(+) = 3,8-divinyl protochlorophyllide a + NADPH + H(+)</text>
        <dbReference type="Rhea" id="RHEA:48884"/>
        <dbReference type="ChEBI" id="CHEBI:15378"/>
        <dbReference type="ChEBI" id="CHEBI:57783"/>
        <dbReference type="ChEBI" id="CHEBI:58349"/>
        <dbReference type="ChEBI" id="CHEBI:58632"/>
        <dbReference type="ChEBI" id="CHEBI:83350"/>
        <dbReference type="EC" id="1.3.1.75"/>
    </reaction>
</comment>
<feature type="domain" description="NAD(P)-binding" evidence="9">
    <location>
        <begin position="2"/>
        <end position="167"/>
    </location>
</feature>
<name>A0ABZ0IJI4_9GAMM</name>
<dbReference type="InterPro" id="IPR036291">
    <property type="entry name" value="NAD(P)-bd_dom_sf"/>
</dbReference>
<dbReference type="Pfam" id="PF13460">
    <property type="entry name" value="NAD_binding_10"/>
    <property type="match status" value="1"/>
</dbReference>
<evidence type="ECO:0000256" key="2">
    <source>
        <dbReference type="ARBA" id="ARBA00022857"/>
    </source>
</evidence>
<organism evidence="10 11">
    <name type="scientific">Congregibacter brevis</name>
    <dbReference type="NCBI Taxonomy" id="3081201"/>
    <lineage>
        <taxon>Bacteria</taxon>
        <taxon>Pseudomonadati</taxon>
        <taxon>Pseudomonadota</taxon>
        <taxon>Gammaproteobacteria</taxon>
        <taxon>Cellvibrionales</taxon>
        <taxon>Halieaceae</taxon>
        <taxon>Congregibacter</taxon>
    </lineage>
</organism>
<dbReference type="RefSeq" id="WP_407330019.1">
    <property type="nucleotide sequence ID" value="NZ_CP136865.1"/>
</dbReference>
<evidence type="ECO:0000256" key="6">
    <source>
        <dbReference type="ARBA" id="ARBA00024059"/>
    </source>
</evidence>
<accession>A0ABZ0IJI4</accession>
<evidence type="ECO:0000256" key="8">
    <source>
        <dbReference type="ARBA" id="ARBA00049498"/>
    </source>
</evidence>
<reference evidence="10 11" key="1">
    <citation type="submission" date="2023-10" db="EMBL/GenBank/DDBJ databases">
        <title>Two novel species belonging to the OM43/NOR5 clade.</title>
        <authorList>
            <person name="Park M."/>
        </authorList>
    </citation>
    <scope>NUCLEOTIDE SEQUENCE [LARGE SCALE GENOMIC DNA]</scope>
    <source>
        <strain evidence="10 11">IMCC45268</strain>
    </source>
</reference>
<evidence type="ECO:0000256" key="7">
    <source>
        <dbReference type="ARBA" id="ARBA00024089"/>
    </source>
</evidence>
<evidence type="ECO:0000256" key="5">
    <source>
        <dbReference type="ARBA" id="ARBA00023171"/>
    </source>
</evidence>
<dbReference type="EMBL" id="CP136865">
    <property type="protein sequence ID" value="WOJ98659.1"/>
    <property type="molecule type" value="Genomic_DNA"/>
</dbReference>
<evidence type="ECO:0000313" key="11">
    <source>
        <dbReference type="Proteomes" id="UP001626549"/>
    </source>
</evidence>
<keyword evidence="5" id="KW-0149">Chlorophyll biosynthesis</keyword>
<evidence type="ECO:0000256" key="4">
    <source>
        <dbReference type="ARBA" id="ARBA00023002"/>
    </source>
</evidence>
<dbReference type="Gene3D" id="3.40.50.720">
    <property type="entry name" value="NAD(P)-binding Rossmann-like Domain"/>
    <property type="match status" value="1"/>
</dbReference>
<evidence type="ECO:0000259" key="9">
    <source>
        <dbReference type="Pfam" id="PF13460"/>
    </source>
</evidence>
<keyword evidence="11" id="KW-1185">Reference proteome</keyword>
<dbReference type="EC" id="1.3.1.75" evidence="6"/>
<keyword evidence="2" id="KW-0521">NADP</keyword>
<dbReference type="Proteomes" id="UP001626549">
    <property type="component" value="Chromosome"/>
</dbReference>
<evidence type="ECO:0000256" key="3">
    <source>
        <dbReference type="ARBA" id="ARBA00022946"/>
    </source>
</evidence>
<proteinExistence type="predicted"/>
<protein>
    <recommendedName>
        <fullName evidence="7">Divinyl chlorophyllide a 8-vinyl-reductase, chloroplastic</fullName>
        <ecNumber evidence="6">1.3.1.75</ecNumber>
    </recommendedName>
</protein>